<dbReference type="RefSeq" id="WP_206903632.1">
    <property type="nucleotide sequence ID" value="NZ_JAFLVT010000008.1"/>
</dbReference>
<dbReference type="InterPro" id="IPR059113">
    <property type="entry name" value="Znf_ribbon"/>
</dbReference>
<dbReference type="Proteomes" id="UP000664256">
    <property type="component" value="Unassembled WGS sequence"/>
</dbReference>
<reference evidence="2 3" key="1">
    <citation type="submission" date="2021-03" db="EMBL/GenBank/DDBJ databases">
        <title>Enterococcal diversity collection.</title>
        <authorList>
            <person name="Gilmore M.S."/>
            <person name="Schwartzman J."/>
            <person name="Van Tyne D."/>
            <person name="Martin M."/>
            <person name="Earl A.M."/>
            <person name="Manson A.L."/>
            <person name="Straub T."/>
            <person name="Salamzade R."/>
            <person name="Saavedra J."/>
            <person name="Lebreton F."/>
            <person name="Prichula J."/>
            <person name="Schaufler K."/>
            <person name="Gaca A."/>
            <person name="Sgardioli B."/>
            <person name="Wagenaar J."/>
            <person name="Strong T."/>
        </authorList>
    </citation>
    <scope>NUCLEOTIDE SEQUENCE [LARGE SCALE GENOMIC DNA]</scope>
    <source>
        <strain evidence="2 3">MJM12</strain>
    </source>
</reference>
<feature type="domain" description="Putative zinc-ribbon" evidence="1">
    <location>
        <begin position="1"/>
        <end position="25"/>
    </location>
</feature>
<evidence type="ECO:0000313" key="3">
    <source>
        <dbReference type="Proteomes" id="UP000664256"/>
    </source>
</evidence>
<dbReference type="Pfam" id="PF13248">
    <property type="entry name" value="Zn_ribbon_3"/>
    <property type="match status" value="1"/>
</dbReference>
<evidence type="ECO:0000259" key="1">
    <source>
        <dbReference type="Pfam" id="PF13248"/>
    </source>
</evidence>
<sequence>MKYCPECGSKVTAGAKFCPECGYKILAQNEKATSPGGAVTKVSSGVYIKRTLAKSGIEETSVIPNIAEKTLLTASKTIARDTNPTLILGIMNTALFKKGKTGAVFTGTEVFVRGMLENSVKIPYEGIVDVAYSVERKGNSKRKITEVAILTVDYQDGNSIRVDSEQLDSDFPLEFLAQLLQNFNLNVDKIETNIEII</sequence>
<evidence type="ECO:0000313" key="2">
    <source>
        <dbReference type="EMBL" id="MBO0449533.1"/>
    </source>
</evidence>
<keyword evidence="3" id="KW-1185">Reference proteome</keyword>
<protein>
    <submittedName>
        <fullName evidence="2">Zinc-ribbon domain-containing protein</fullName>
    </submittedName>
</protein>
<comment type="caution">
    <text evidence="2">The sequence shown here is derived from an EMBL/GenBank/DDBJ whole genome shotgun (WGS) entry which is preliminary data.</text>
</comment>
<dbReference type="EMBL" id="JAFLVT010000008">
    <property type="protein sequence ID" value="MBO0449533.1"/>
    <property type="molecule type" value="Genomic_DNA"/>
</dbReference>
<name>A0ABS3H7U8_9ENTE</name>
<proteinExistence type="predicted"/>
<accession>A0ABS3H7U8</accession>
<gene>
    <name evidence="2" type="ORF">JZO76_08270</name>
</gene>
<organism evidence="2 3">
    <name type="scientific">Candidatus Enterococcus myersii</name>
    <dbReference type="NCBI Taxonomy" id="2815322"/>
    <lineage>
        <taxon>Bacteria</taxon>
        <taxon>Bacillati</taxon>
        <taxon>Bacillota</taxon>
        <taxon>Bacilli</taxon>
        <taxon>Lactobacillales</taxon>
        <taxon>Enterococcaceae</taxon>
        <taxon>Enterococcus</taxon>
    </lineage>
</organism>